<feature type="region of interest" description="Disordered" evidence="1">
    <location>
        <begin position="62"/>
        <end position="81"/>
    </location>
</feature>
<feature type="transmembrane region" description="Helical" evidence="2">
    <location>
        <begin position="42"/>
        <end position="62"/>
    </location>
</feature>
<organism evidence="3">
    <name type="scientific">Streptomyces sp. Y1</name>
    <dbReference type="NCBI Taxonomy" id="3238634"/>
    <lineage>
        <taxon>Bacteria</taxon>
        <taxon>Bacillati</taxon>
        <taxon>Actinomycetota</taxon>
        <taxon>Actinomycetes</taxon>
        <taxon>Kitasatosporales</taxon>
        <taxon>Streptomycetaceae</taxon>
        <taxon>Streptomyces</taxon>
    </lineage>
</organism>
<keyword evidence="2" id="KW-1133">Transmembrane helix</keyword>
<accession>A0AB39TWJ9</accession>
<evidence type="ECO:0008006" key="4">
    <source>
        <dbReference type="Google" id="ProtNLM"/>
    </source>
</evidence>
<feature type="region of interest" description="Disordered" evidence="1">
    <location>
        <begin position="242"/>
        <end position="265"/>
    </location>
</feature>
<keyword evidence="2" id="KW-0812">Transmembrane</keyword>
<protein>
    <recommendedName>
        <fullName evidence="4">LigA protein</fullName>
    </recommendedName>
</protein>
<dbReference type="RefSeq" id="WP_369185745.1">
    <property type="nucleotide sequence ID" value="NZ_CP163445.1"/>
</dbReference>
<reference evidence="3" key="1">
    <citation type="submission" date="2024-07" db="EMBL/GenBank/DDBJ databases">
        <authorList>
            <person name="Yu S.T."/>
        </authorList>
    </citation>
    <scope>NUCLEOTIDE SEQUENCE</scope>
    <source>
        <strain evidence="3">Y1</strain>
    </source>
</reference>
<sequence length="413" mass="42804">MPLDDRFAALLHDAAELAPDPPAAELAASARRRHLRARRRRTAVVAAATAVVALTALGTRLLPGADPGPGSTRLAPSGGWPEGITGTFMTDTLVSLLPPGQITAAGGYGTNDGAVPGLPPSAHLLYDDGQGAGMVTLSVDRVALPISETTAGTQCADPVESPTEGCERTVLPDGGIVVVDRLAPVEPMKVRKWQATYTGPDGRRLQIWEVNATSYGPPLSRPNPPLTPQQLTAAVTSNAWDPLFAPGAATTPAPGNSPEPSGPSADRIIATARALLPPGTLADPGATQHTTGRAHLSVTLDGRTSMLSVRADPRRADAASAARVRQAYEHGDGVDPAAARTPDGTLVQVRQLHASKSGDGPVLRWIVTALHPDDTEVTVAEWNGTDEPNARPGTPALTTEQLTAIAVAAPWRH</sequence>
<keyword evidence="2" id="KW-0472">Membrane</keyword>
<gene>
    <name evidence="3" type="ORF">AB2U05_36765</name>
</gene>
<dbReference type="AlphaFoldDB" id="A0AB39TWJ9"/>
<name>A0AB39TWJ9_9ACTN</name>
<evidence type="ECO:0000313" key="3">
    <source>
        <dbReference type="EMBL" id="XDQ83668.1"/>
    </source>
</evidence>
<evidence type="ECO:0000256" key="1">
    <source>
        <dbReference type="SAM" id="MobiDB-lite"/>
    </source>
</evidence>
<proteinExistence type="predicted"/>
<evidence type="ECO:0000256" key="2">
    <source>
        <dbReference type="SAM" id="Phobius"/>
    </source>
</evidence>
<feature type="compositionally biased region" description="Low complexity" evidence="1">
    <location>
        <begin position="245"/>
        <end position="254"/>
    </location>
</feature>
<dbReference type="EMBL" id="CP163445">
    <property type="protein sequence ID" value="XDQ83668.1"/>
    <property type="molecule type" value="Genomic_DNA"/>
</dbReference>